<feature type="domain" description="CN hydrolase" evidence="2">
    <location>
        <begin position="227"/>
        <end position="482"/>
    </location>
</feature>
<dbReference type="Gene3D" id="3.60.110.10">
    <property type="entry name" value="Carbon-nitrogen hydrolase"/>
    <property type="match status" value="1"/>
</dbReference>
<dbReference type="Proteomes" id="UP000198694">
    <property type="component" value="Unassembled WGS sequence"/>
</dbReference>
<reference evidence="4 5" key="1">
    <citation type="submission" date="2016-10" db="EMBL/GenBank/DDBJ databases">
        <authorList>
            <person name="de Groot N.N."/>
        </authorList>
    </citation>
    <scope>NUCLEOTIDE SEQUENCE [LARGE SCALE GENOMIC DNA]</scope>
    <source>
        <strain evidence="4 5">CGMCC 1.6502</strain>
    </source>
</reference>
<dbReference type="SUPFAM" id="SSF55729">
    <property type="entry name" value="Acyl-CoA N-acyltransferases (Nat)"/>
    <property type="match status" value="1"/>
</dbReference>
<evidence type="ECO:0000256" key="1">
    <source>
        <dbReference type="ARBA" id="ARBA00010613"/>
    </source>
</evidence>
<dbReference type="PANTHER" id="PTHR23088">
    <property type="entry name" value="NITRILASE-RELATED"/>
    <property type="match status" value="1"/>
</dbReference>
<dbReference type="GO" id="GO:0016787">
    <property type="term" value="F:hydrolase activity"/>
    <property type="evidence" value="ECO:0007669"/>
    <property type="project" value="UniProtKB-KW"/>
</dbReference>
<comment type="similarity">
    <text evidence="1">Belongs to the carbon-nitrogen hydrolase superfamily. NIT1/NIT2 family.</text>
</comment>
<evidence type="ECO:0000259" key="2">
    <source>
        <dbReference type="PROSITE" id="PS50263"/>
    </source>
</evidence>
<dbReference type="SUPFAM" id="SSF56317">
    <property type="entry name" value="Carbon-nitrogen hydrolase"/>
    <property type="match status" value="1"/>
</dbReference>
<dbReference type="CDD" id="cd04301">
    <property type="entry name" value="NAT_SF"/>
    <property type="match status" value="1"/>
</dbReference>
<gene>
    <name evidence="4" type="ORF">SAMN05216243_3356</name>
</gene>
<dbReference type="InterPro" id="IPR036526">
    <property type="entry name" value="C-N_Hydrolase_sf"/>
</dbReference>
<keyword evidence="4" id="KW-0378">Hydrolase</keyword>
<dbReference type="Gene3D" id="3.40.630.30">
    <property type="match status" value="1"/>
</dbReference>
<name>A0A1G9CBA9_9BACI</name>
<evidence type="ECO:0000313" key="4">
    <source>
        <dbReference type="EMBL" id="SDK48951.1"/>
    </source>
</evidence>
<dbReference type="OrthoDB" id="9811121at2"/>
<dbReference type="InterPro" id="IPR003010">
    <property type="entry name" value="C-N_Hydrolase"/>
</dbReference>
<dbReference type="AlphaFoldDB" id="A0A1G9CBA9"/>
<dbReference type="RefSeq" id="WP_093216634.1">
    <property type="nucleotide sequence ID" value="NZ_FNFL01000007.1"/>
</dbReference>
<dbReference type="InterPro" id="IPR000182">
    <property type="entry name" value="GNAT_dom"/>
</dbReference>
<dbReference type="PROSITE" id="PS01227">
    <property type="entry name" value="UPF0012"/>
    <property type="match status" value="1"/>
</dbReference>
<evidence type="ECO:0000313" key="5">
    <source>
        <dbReference type="Proteomes" id="UP000198694"/>
    </source>
</evidence>
<feature type="domain" description="N-acetyltransferase" evidence="3">
    <location>
        <begin position="13"/>
        <end position="211"/>
    </location>
</feature>
<organism evidence="4 5">
    <name type="scientific">Sediminibacillus albus</name>
    <dbReference type="NCBI Taxonomy" id="407036"/>
    <lineage>
        <taxon>Bacteria</taxon>
        <taxon>Bacillati</taxon>
        <taxon>Bacillota</taxon>
        <taxon>Bacilli</taxon>
        <taxon>Bacillales</taxon>
        <taxon>Bacillaceae</taxon>
        <taxon>Sediminibacillus</taxon>
    </lineage>
</organism>
<evidence type="ECO:0000259" key="3">
    <source>
        <dbReference type="PROSITE" id="PS51186"/>
    </source>
</evidence>
<dbReference type="InterPro" id="IPR001110">
    <property type="entry name" value="UPF0012_CS"/>
</dbReference>
<dbReference type="InterPro" id="IPR016181">
    <property type="entry name" value="Acyl_CoA_acyltransferase"/>
</dbReference>
<accession>A0A1G9CBA9</accession>
<protein>
    <submittedName>
        <fullName evidence="4">Predicted amidohydrolase</fullName>
    </submittedName>
</protein>
<dbReference type="PROSITE" id="PS51186">
    <property type="entry name" value="GNAT"/>
    <property type="match status" value="1"/>
</dbReference>
<dbReference type="EMBL" id="FNFL01000007">
    <property type="protein sequence ID" value="SDK48951.1"/>
    <property type="molecule type" value="Genomic_DNA"/>
</dbReference>
<sequence length="522" mass="61222">MSKLDLKQFEKKLIVRNIEKEDIDQILQMQKRCFPNMDPWKREHLLSHLDHFPEGQFCIELDGDIIGSCSSLIVNFDEYDDKHTWDDITDEGYITNHDPEGYNLYGIEVMVDPEYRGMKIGKRLYEARKELARELNLKSIIIGGRIPNYHKYQHELTPREYVEEVSTKNIYDPVLTFQIMNGFTVMRINPGYLPDDVQSAKYATLMEWNNIDYRAKSKRHFKTAYPVRITVIQYMMKNIESFEEFARQVEYYVDVAYDFGSDFAVFPEIFTTQLMSFLEEKVPSKAVRKLSEFTEDYIELFSHLAMKYNVNIVGGSHFVEEDDHIYNIAYLFRRDGTIEKQYKIHVTPNERKWWGIQPGDAVKVFDTDCGKIAIQICYDIQFPELTRYAVDQGANIIFVPFCTDDRQGYLRVRYCAQARAVENQVYTVIAGTVGNLTQVENMDIQYAQSGIFTPSDFEFARDGIIGECHPNIETVVVGDVDLEILRRQRKSGTVRQLRDRRRDLFEIKYKNIRTEVKPQQKG</sequence>
<keyword evidence="5" id="KW-1185">Reference proteome</keyword>
<dbReference type="Pfam" id="PF00583">
    <property type="entry name" value="Acetyltransf_1"/>
    <property type="match status" value="1"/>
</dbReference>
<dbReference type="PROSITE" id="PS50263">
    <property type="entry name" value="CN_HYDROLASE"/>
    <property type="match status" value="1"/>
</dbReference>
<dbReference type="STRING" id="407036.SAMN05216243_3356"/>
<proteinExistence type="inferred from homology"/>
<dbReference type="GO" id="GO:0016747">
    <property type="term" value="F:acyltransferase activity, transferring groups other than amino-acyl groups"/>
    <property type="evidence" value="ECO:0007669"/>
    <property type="project" value="InterPro"/>
</dbReference>
<dbReference type="PANTHER" id="PTHR23088:SF50">
    <property type="entry name" value="HYDROLASE YHCX"/>
    <property type="match status" value="1"/>
</dbReference>
<dbReference type="CDD" id="cd07574">
    <property type="entry name" value="nitrilase_Rim1_like"/>
    <property type="match status" value="1"/>
</dbReference>
<dbReference type="Pfam" id="PF00795">
    <property type="entry name" value="CN_hydrolase"/>
    <property type="match status" value="1"/>
</dbReference>